<dbReference type="HOGENOM" id="CLU_1639999_0_0_2"/>
<dbReference type="Proteomes" id="UP000011281">
    <property type="component" value="Chromosome"/>
</dbReference>
<proteinExistence type="predicted"/>
<reference evidence="1 2" key="1">
    <citation type="journal article" date="2012" name="ISME J.">
        <title>Genomic evidence of rapid, global-scale gene flow in a Sulfolobus species.</title>
        <authorList>
            <person name="Mao D."/>
            <person name="Grogan D."/>
        </authorList>
    </citation>
    <scope>NUCLEOTIDE SEQUENCE [LARGE SCALE GENOMIC DNA]</scope>
    <source>
        <strain evidence="1 2">N8</strain>
    </source>
</reference>
<organism evidence="2">
    <name type="scientific">Sulfolobus acidocaldarius N8</name>
    <dbReference type="NCBI Taxonomy" id="1028566"/>
    <lineage>
        <taxon>Archaea</taxon>
        <taxon>Thermoproteota</taxon>
        <taxon>Thermoprotei</taxon>
        <taxon>Sulfolobales</taxon>
        <taxon>Sulfolobaceae</taxon>
        <taxon>Sulfolobus</taxon>
    </lineage>
</organism>
<evidence type="ECO:0000313" key="2">
    <source>
        <dbReference type="Proteomes" id="UP000011281"/>
    </source>
</evidence>
<dbReference type="KEGG" id="sacn:SacN8_04535"/>
<gene>
    <name evidence="1" type="ORF">SacN8_04535</name>
</gene>
<dbReference type="PATRIC" id="fig|1028566.6.peg.888"/>
<name>M1I3U9_9CREN</name>
<protein>
    <submittedName>
        <fullName evidence="1">Uncharacterized protein</fullName>
    </submittedName>
</protein>
<sequence>MHDLLLHMNNIISDYLNAQPKEKLKIVEIDIPCGTECIKNSKYSNLLNIESFKEQIEILDSLKSLIEEKIDTLEREIHDKVNSFNVNIEELTYSIYNSIENGKDYIIGHDSLKFEDKVLATGKFQEIISLSQVIDSIKKDKNIISLCDEIRYLSESLWEHFNKNIRRVLNESSNRS</sequence>
<accession>M1I3U9</accession>
<dbReference type="EMBL" id="CP002817">
    <property type="protein sequence ID" value="AGE70878.1"/>
    <property type="molecule type" value="Genomic_DNA"/>
</dbReference>
<dbReference type="AlphaFoldDB" id="M1I3U9"/>
<evidence type="ECO:0000313" key="1">
    <source>
        <dbReference type="EMBL" id="AGE70878.1"/>
    </source>
</evidence>